<dbReference type="SMART" id="SM00347">
    <property type="entry name" value="HTH_MARR"/>
    <property type="match status" value="1"/>
</dbReference>
<name>A0A4R6WTB3_9PROT</name>
<evidence type="ECO:0000259" key="2">
    <source>
        <dbReference type="PROSITE" id="PS50995"/>
    </source>
</evidence>
<evidence type="ECO:0000256" key="1">
    <source>
        <dbReference type="SAM" id="MobiDB-lite"/>
    </source>
</evidence>
<sequence length="209" mass="23652">MTRTERKGVDRGVSARRDGSETRSKKPKPAKTLATVTLGRHGSKPLQEILGEQRVQGLRINLDSMALVSNIHRASMFIRDHFERTVLEEADLHWSAFVTLWCLWIYGELETRRLAVEAGIAKSTLSSILNMLEGRKLVRRRTNELERRLVIVNLTAQGAELIARLFPKFNAEETRIVARLSPRQMQAATDAIRIILATINDLDGLTLED</sequence>
<dbReference type="InterPro" id="IPR000835">
    <property type="entry name" value="HTH_MarR-typ"/>
</dbReference>
<dbReference type="PANTHER" id="PTHR33164">
    <property type="entry name" value="TRANSCRIPTIONAL REGULATOR, MARR FAMILY"/>
    <property type="match status" value="1"/>
</dbReference>
<dbReference type="AlphaFoldDB" id="A0A4R6WTB3"/>
<dbReference type="GO" id="GO:0006950">
    <property type="term" value="P:response to stress"/>
    <property type="evidence" value="ECO:0007669"/>
    <property type="project" value="TreeGrafter"/>
</dbReference>
<comment type="caution">
    <text evidence="3">The sequence shown here is derived from an EMBL/GenBank/DDBJ whole genome shotgun (WGS) entry which is preliminary data.</text>
</comment>
<gene>
    <name evidence="3" type="ORF">A8950_1291</name>
</gene>
<reference evidence="3 4" key="1">
    <citation type="submission" date="2019-03" db="EMBL/GenBank/DDBJ databases">
        <title>Genomic Encyclopedia of Type Strains, Phase III (KMG-III): the genomes of soil and plant-associated and newly described type strains.</title>
        <authorList>
            <person name="Whitman W."/>
        </authorList>
    </citation>
    <scope>NUCLEOTIDE SEQUENCE [LARGE SCALE GENOMIC DNA]</scope>
    <source>
        <strain evidence="3 4">CGMCC 1.7660</strain>
    </source>
</reference>
<feature type="domain" description="HTH marR-type" evidence="2">
    <location>
        <begin position="64"/>
        <end position="197"/>
    </location>
</feature>
<dbReference type="EMBL" id="SNYW01000007">
    <property type="protein sequence ID" value="TDQ83009.1"/>
    <property type="molecule type" value="Genomic_DNA"/>
</dbReference>
<evidence type="ECO:0000313" key="3">
    <source>
        <dbReference type="EMBL" id="TDQ83009.1"/>
    </source>
</evidence>
<feature type="compositionally biased region" description="Basic and acidic residues" evidence="1">
    <location>
        <begin position="1"/>
        <end position="24"/>
    </location>
</feature>
<dbReference type="InterPro" id="IPR036390">
    <property type="entry name" value="WH_DNA-bd_sf"/>
</dbReference>
<evidence type="ECO:0000313" key="4">
    <source>
        <dbReference type="Proteomes" id="UP000295783"/>
    </source>
</evidence>
<dbReference type="GO" id="GO:0003700">
    <property type="term" value="F:DNA-binding transcription factor activity"/>
    <property type="evidence" value="ECO:0007669"/>
    <property type="project" value="InterPro"/>
</dbReference>
<keyword evidence="3" id="KW-0238">DNA-binding</keyword>
<dbReference type="GO" id="GO:0003677">
    <property type="term" value="F:DNA binding"/>
    <property type="evidence" value="ECO:0007669"/>
    <property type="project" value="UniProtKB-KW"/>
</dbReference>
<accession>A0A4R6WTB3</accession>
<dbReference type="Gene3D" id="1.10.10.10">
    <property type="entry name" value="Winged helix-like DNA-binding domain superfamily/Winged helix DNA-binding domain"/>
    <property type="match status" value="1"/>
</dbReference>
<dbReference type="Pfam" id="PF01047">
    <property type="entry name" value="MarR"/>
    <property type="match status" value="1"/>
</dbReference>
<dbReference type="PROSITE" id="PS50995">
    <property type="entry name" value="HTH_MARR_2"/>
    <property type="match status" value="1"/>
</dbReference>
<dbReference type="Proteomes" id="UP000295783">
    <property type="component" value="Unassembled WGS sequence"/>
</dbReference>
<keyword evidence="4" id="KW-1185">Reference proteome</keyword>
<protein>
    <submittedName>
        <fullName evidence="3">DNA-binding MarR family transcriptional regulator</fullName>
    </submittedName>
</protein>
<organism evidence="3 4">
    <name type="scientific">Dongia mobilis</name>
    <dbReference type="NCBI Taxonomy" id="578943"/>
    <lineage>
        <taxon>Bacteria</taxon>
        <taxon>Pseudomonadati</taxon>
        <taxon>Pseudomonadota</taxon>
        <taxon>Alphaproteobacteria</taxon>
        <taxon>Rhodospirillales</taxon>
        <taxon>Dongiaceae</taxon>
        <taxon>Dongia</taxon>
    </lineage>
</organism>
<dbReference type="PANTHER" id="PTHR33164:SF89">
    <property type="entry name" value="MARR FAMILY REGULATORY PROTEIN"/>
    <property type="match status" value="1"/>
</dbReference>
<dbReference type="InterPro" id="IPR039422">
    <property type="entry name" value="MarR/SlyA-like"/>
</dbReference>
<dbReference type="SUPFAM" id="SSF46785">
    <property type="entry name" value="Winged helix' DNA-binding domain"/>
    <property type="match status" value="1"/>
</dbReference>
<proteinExistence type="predicted"/>
<dbReference type="InterPro" id="IPR036388">
    <property type="entry name" value="WH-like_DNA-bd_sf"/>
</dbReference>
<feature type="region of interest" description="Disordered" evidence="1">
    <location>
        <begin position="1"/>
        <end position="31"/>
    </location>
</feature>